<dbReference type="EMBL" id="JABFOF010000002">
    <property type="protein sequence ID" value="KAG2405844.1"/>
    <property type="molecule type" value="Genomic_DNA"/>
</dbReference>
<evidence type="ECO:0000313" key="2">
    <source>
        <dbReference type="Proteomes" id="UP000743370"/>
    </source>
</evidence>
<proteinExistence type="predicted"/>
<protein>
    <submittedName>
        <fullName evidence="1">E3 ubiquitin-protein</fullName>
    </submittedName>
</protein>
<reference evidence="1 2" key="1">
    <citation type="submission" date="2020-05" db="EMBL/GenBank/DDBJ databases">
        <title>Vigna angularis (adzuki bean) Var. LongXiaoDou No. 4 denovo assembly.</title>
        <authorList>
            <person name="Xiang H."/>
        </authorList>
    </citation>
    <scope>NUCLEOTIDE SEQUENCE [LARGE SCALE GENOMIC DNA]</scope>
    <source>
        <tissue evidence="1">Leaf</tissue>
    </source>
</reference>
<organism evidence="1 2">
    <name type="scientific">Phaseolus angularis</name>
    <name type="common">Azuki bean</name>
    <name type="synonym">Vigna angularis</name>
    <dbReference type="NCBI Taxonomy" id="3914"/>
    <lineage>
        <taxon>Eukaryota</taxon>
        <taxon>Viridiplantae</taxon>
        <taxon>Streptophyta</taxon>
        <taxon>Embryophyta</taxon>
        <taxon>Tracheophyta</taxon>
        <taxon>Spermatophyta</taxon>
        <taxon>Magnoliopsida</taxon>
        <taxon>eudicotyledons</taxon>
        <taxon>Gunneridae</taxon>
        <taxon>Pentapetalae</taxon>
        <taxon>rosids</taxon>
        <taxon>fabids</taxon>
        <taxon>Fabales</taxon>
        <taxon>Fabaceae</taxon>
        <taxon>Papilionoideae</taxon>
        <taxon>50 kb inversion clade</taxon>
        <taxon>NPAAA clade</taxon>
        <taxon>indigoferoid/millettioid clade</taxon>
        <taxon>Phaseoleae</taxon>
        <taxon>Vigna</taxon>
    </lineage>
</organism>
<dbReference type="Proteomes" id="UP000743370">
    <property type="component" value="Unassembled WGS sequence"/>
</dbReference>
<accession>A0A8T0L1R5</accession>
<sequence length="81" mass="8769">MQLGKDEGLKENCPSDHKTTLVGSTYDISIVKHVGSEKGNSMGCLASGERLVSTPKDGHLVEVKMFSNGNPSLRCIQQFMT</sequence>
<dbReference type="AlphaFoldDB" id="A0A8T0L1R5"/>
<evidence type="ECO:0000313" key="1">
    <source>
        <dbReference type="EMBL" id="KAG2405844.1"/>
    </source>
</evidence>
<gene>
    <name evidence="1" type="ORF">HKW66_Vig0050990</name>
</gene>
<name>A0A8T0L1R5_PHAAN</name>
<comment type="caution">
    <text evidence="1">The sequence shown here is derived from an EMBL/GenBank/DDBJ whole genome shotgun (WGS) entry which is preliminary data.</text>
</comment>